<name>A0A7R9C330_9CRUS</name>
<keyword evidence="11" id="KW-1185">Reference proteome</keyword>
<dbReference type="GO" id="GO:0005739">
    <property type="term" value="C:mitochondrion"/>
    <property type="evidence" value="ECO:0007669"/>
    <property type="project" value="TreeGrafter"/>
</dbReference>
<keyword evidence="8" id="KW-0442">Lipid degradation</keyword>
<dbReference type="PROSITE" id="PS51635">
    <property type="entry name" value="PNPLA"/>
    <property type="match status" value="1"/>
</dbReference>
<evidence type="ECO:0000256" key="4">
    <source>
        <dbReference type="ARBA" id="ARBA00023043"/>
    </source>
</evidence>
<feature type="active site" description="Proton acceptor" evidence="8">
    <location>
        <position position="488"/>
    </location>
</feature>
<keyword evidence="4 7" id="KW-0040">ANK repeat</keyword>
<dbReference type="PANTHER" id="PTHR24139:SF34">
    <property type="entry name" value="85_88 KDA CALCIUM-INDEPENDENT PHOSPHOLIPASE A2"/>
    <property type="match status" value="1"/>
</dbReference>
<dbReference type="Gene3D" id="3.40.1090.10">
    <property type="entry name" value="Cytosolic phospholipase A2 catalytic domain"/>
    <property type="match status" value="1"/>
</dbReference>
<evidence type="ECO:0000313" key="10">
    <source>
        <dbReference type="EMBL" id="CAD7284722.1"/>
    </source>
</evidence>
<evidence type="ECO:0000313" key="11">
    <source>
        <dbReference type="Proteomes" id="UP000678499"/>
    </source>
</evidence>
<feature type="short sequence motif" description="GXGXXG" evidence="8">
    <location>
        <begin position="321"/>
        <end position="326"/>
    </location>
</feature>
<feature type="domain" description="PNPLA" evidence="9">
    <location>
        <begin position="317"/>
        <end position="501"/>
    </location>
</feature>
<dbReference type="InterPro" id="IPR002110">
    <property type="entry name" value="Ankyrin_rpt"/>
</dbReference>
<dbReference type="AlphaFoldDB" id="A0A7R9C330"/>
<dbReference type="GO" id="GO:2000304">
    <property type="term" value="P:positive regulation of ceramide biosynthetic process"/>
    <property type="evidence" value="ECO:0007669"/>
    <property type="project" value="TreeGrafter"/>
</dbReference>
<evidence type="ECO:0000256" key="3">
    <source>
        <dbReference type="ARBA" id="ARBA00022801"/>
    </source>
</evidence>
<dbReference type="InterPro" id="IPR047148">
    <property type="entry name" value="PLPL9"/>
</dbReference>
<dbReference type="EMBL" id="OA891478">
    <property type="protein sequence ID" value="CAD7284722.1"/>
    <property type="molecule type" value="Genomic_DNA"/>
</dbReference>
<dbReference type="InterPro" id="IPR016035">
    <property type="entry name" value="Acyl_Trfase/lysoPLipase"/>
</dbReference>
<keyword evidence="2" id="KW-0677">Repeat</keyword>
<dbReference type="Pfam" id="PF01734">
    <property type="entry name" value="Patatin"/>
    <property type="match status" value="1"/>
</dbReference>
<accession>A0A7R9C330</accession>
<dbReference type="InterPro" id="IPR002641">
    <property type="entry name" value="PNPLA_dom"/>
</dbReference>
<gene>
    <name evidence="10" type="ORF">NMOB1V02_LOCUS12326</name>
</gene>
<evidence type="ECO:0000256" key="1">
    <source>
        <dbReference type="ARBA" id="ARBA00013278"/>
    </source>
</evidence>
<feature type="short sequence motif" description="DGA/G" evidence="8">
    <location>
        <begin position="488"/>
        <end position="490"/>
    </location>
</feature>
<evidence type="ECO:0000259" key="9">
    <source>
        <dbReference type="PROSITE" id="PS51635"/>
    </source>
</evidence>
<dbReference type="PROSITE" id="PS50297">
    <property type="entry name" value="ANK_REP_REGION"/>
    <property type="match status" value="1"/>
</dbReference>
<dbReference type="Gene3D" id="1.25.40.20">
    <property type="entry name" value="Ankyrin repeat-containing domain"/>
    <property type="match status" value="1"/>
</dbReference>
<feature type="repeat" description="ANK" evidence="7">
    <location>
        <begin position="151"/>
        <end position="183"/>
    </location>
</feature>
<reference evidence="10" key="1">
    <citation type="submission" date="2020-11" db="EMBL/GenBank/DDBJ databases">
        <authorList>
            <person name="Tran Van P."/>
        </authorList>
    </citation>
    <scope>NUCLEOTIDE SEQUENCE</scope>
</reference>
<feature type="non-terminal residue" evidence="10">
    <location>
        <position position="584"/>
    </location>
</feature>
<dbReference type="EMBL" id="CAJPEX010009441">
    <property type="protein sequence ID" value="CAG0924874.1"/>
    <property type="molecule type" value="Genomic_DNA"/>
</dbReference>
<dbReference type="SUPFAM" id="SSF48403">
    <property type="entry name" value="Ankyrin repeat"/>
    <property type="match status" value="1"/>
</dbReference>
<comment type="catalytic activity">
    <reaction evidence="6">
        <text>a 1,2-diacyl-sn-glycero-3-phosphocholine + H2O = a 1-acyl-sn-glycero-3-phosphocholine + a fatty acid + H(+)</text>
        <dbReference type="Rhea" id="RHEA:15801"/>
        <dbReference type="ChEBI" id="CHEBI:15377"/>
        <dbReference type="ChEBI" id="CHEBI:15378"/>
        <dbReference type="ChEBI" id="CHEBI:28868"/>
        <dbReference type="ChEBI" id="CHEBI:57643"/>
        <dbReference type="ChEBI" id="CHEBI:58168"/>
        <dbReference type="EC" id="3.1.1.4"/>
    </reaction>
    <physiologicalReaction direction="left-to-right" evidence="6">
        <dbReference type="Rhea" id="RHEA:15802"/>
    </physiologicalReaction>
</comment>
<evidence type="ECO:0000256" key="5">
    <source>
        <dbReference type="ARBA" id="ARBA00023098"/>
    </source>
</evidence>
<sequence>MGPEPVIECQGPLHSIFELVYKRKIPVTSAFFPLMKDNHVISLCRTLSLWQALHNLAQLLFRLPHLVDSSNVILRSKSYMVWEKIYTWVPVALGLTETETVQITPVEIRSVVNLLRTDLSWSIAHCLVIMDYYHLFSIKRLQAHLDELDNSGDAPIHLAMKLKRIQCFKALIAKGARLDILDKAGNTIFHFAATLGTDCMEALGPFKYSPLINMLNDKHLSPTELLDTVFYLLRFGSDPNMAMYGGRNTAPPVRTAGDLFGCKAITRLSRFDPKLSGQLFEDICSKYYDEFYAVEMKFGGNPLHWIRSRMPVLDLILCLDGGGIRGLLTLQMLMCIEDAVGKYPLNLLFDWVCGTSTGAFLALLVAKGMPARDILRVYLNTKDRVFSGPRPYDSHPLEETLKLMLGPYTVMSDFNNLKVFITATMTDRFPAELHLFRNYKPPNMMLGYPLDTKYFRPPNDPDSEYMWFAAQASAAAPTYFKAQGVYCDGGLVANNPTLDLLTELWEFNIALRGSNNPKHRILRPTLVVSLGTGLNIMEQHMDNMDIEFPDSVGALIRTVNNLKTLLKHVVELSTCTDFQVITKS</sequence>
<dbReference type="PANTHER" id="PTHR24139">
    <property type="entry name" value="CALCIUM-INDEPENDENT PHOSPHOLIPASE A2"/>
    <property type="match status" value="1"/>
</dbReference>
<dbReference type="Proteomes" id="UP000678499">
    <property type="component" value="Unassembled WGS sequence"/>
</dbReference>
<organism evidence="10">
    <name type="scientific">Notodromas monacha</name>
    <dbReference type="NCBI Taxonomy" id="399045"/>
    <lineage>
        <taxon>Eukaryota</taxon>
        <taxon>Metazoa</taxon>
        <taxon>Ecdysozoa</taxon>
        <taxon>Arthropoda</taxon>
        <taxon>Crustacea</taxon>
        <taxon>Oligostraca</taxon>
        <taxon>Ostracoda</taxon>
        <taxon>Podocopa</taxon>
        <taxon>Podocopida</taxon>
        <taxon>Cypridocopina</taxon>
        <taxon>Cypridoidea</taxon>
        <taxon>Cyprididae</taxon>
        <taxon>Notodromas</taxon>
    </lineage>
</organism>
<dbReference type="SUPFAM" id="SSF52151">
    <property type="entry name" value="FabD/lysophospholipase-like"/>
    <property type="match status" value="1"/>
</dbReference>
<feature type="active site" description="Nucleophile" evidence="8">
    <location>
        <position position="356"/>
    </location>
</feature>
<dbReference type="PROSITE" id="PS50088">
    <property type="entry name" value="ANK_REPEAT"/>
    <property type="match status" value="1"/>
</dbReference>
<evidence type="ECO:0000256" key="6">
    <source>
        <dbReference type="ARBA" id="ARBA00023422"/>
    </source>
</evidence>
<evidence type="ECO:0000256" key="7">
    <source>
        <dbReference type="PROSITE-ProRule" id="PRU00023"/>
    </source>
</evidence>
<evidence type="ECO:0000256" key="2">
    <source>
        <dbReference type="ARBA" id="ARBA00022737"/>
    </source>
</evidence>
<dbReference type="GO" id="GO:0016042">
    <property type="term" value="P:lipid catabolic process"/>
    <property type="evidence" value="ECO:0007669"/>
    <property type="project" value="UniProtKB-UniRule"/>
</dbReference>
<protein>
    <recommendedName>
        <fullName evidence="1">phospholipase A2</fullName>
        <ecNumber evidence="1">3.1.1.4</ecNumber>
    </recommendedName>
</protein>
<keyword evidence="5 8" id="KW-0443">Lipid metabolism</keyword>
<dbReference type="GO" id="GO:0052816">
    <property type="term" value="F:long-chain fatty acyl-CoA hydrolase activity"/>
    <property type="evidence" value="ECO:0007669"/>
    <property type="project" value="TreeGrafter"/>
</dbReference>
<proteinExistence type="predicted"/>
<dbReference type="EC" id="3.1.1.4" evidence="1"/>
<feature type="short sequence motif" description="GXSXG" evidence="8">
    <location>
        <begin position="354"/>
        <end position="358"/>
    </location>
</feature>
<evidence type="ECO:0000256" key="8">
    <source>
        <dbReference type="PROSITE-ProRule" id="PRU01161"/>
    </source>
</evidence>
<dbReference type="OrthoDB" id="6374672at2759"/>
<dbReference type="GO" id="GO:0047499">
    <property type="term" value="F:calcium-independent phospholipase A2 activity"/>
    <property type="evidence" value="ECO:0007669"/>
    <property type="project" value="InterPro"/>
</dbReference>
<keyword evidence="3 8" id="KW-0378">Hydrolase</keyword>
<dbReference type="InterPro" id="IPR036770">
    <property type="entry name" value="Ankyrin_rpt-contain_sf"/>
</dbReference>